<accession>A0ABT6TH36</accession>
<dbReference type="EMBL" id="JAGRPV010000001">
    <property type="protein sequence ID" value="MDI4645901.1"/>
    <property type="molecule type" value="Genomic_DNA"/>
</dbReference>
<dbReference type="RefSeq" id="WP_282908800.1">
    <property type="nucleotide sequence ID" value="NZ_JAGRPV010000001.1"/>
</dbReference>
<keyword evidence="1" id="KW-0472">Membrane</keyword>
<sequence length="119" mass="13030">MILLAWHGQHWKNLFANAMNNSSIREVVGIPFILIVAIFVLVALAIGVTIVSQIIAEQIRPTADSADWVKAGTGAFLLISMLNIPFIGFVLFVVLLLFSLGVTTSLIASLLRRRKQRTG</sequence>
<organism evidence="2 3">
    <name type="scientific">Cohnella hashimotonis</name>
    <dbReference type="NCBI Taxonomy" id="2826895"/>
    <lineage>
        <taxon>Bacteria</taxon>
        <taxon>Bacillati</taxon>
        <taxon>Bacillota</taxon>
        <taxon>Bacilli</taxon>
        <taxon>Bacillales</taxon>
        <taxon>Paenibacillaceae</taxon>
        <taxon>Cohnella</taxon>
    </lineage>
</organism>
<evidence type="ECO:0000313" key="2">
    <source>
        <dbReference type="EMBL" id="MDI4645901.1"/>
    </source>
</evidence>
<keyword evidence="1" id="KW-1133">Transmembrane helix</keyword>
<keyword evidence="1" id="KW-0812">Transmembrane</keyword>
<comment type="caution">
    <text evidence="2">The sequence shown here is derived from an EMBL/GenBank/DDBJ whole genome shotgun (WGS) entry which is preliminary data.</text>
</comment>
<protein>
    <submittedName>
        <fullName evidence="2">Uncharacterized protein</fullName>
    </submittedName>
</protein>
<evidence type="ECO:0000256" key="1">
    <source>
        <dbReference type="SAM" id="Phobius"/>
    </source>
</evidence>
<proteinExistence type="predicted"/>
<reference evidence="2" key="1">
    <citation type="submission" date="2023-04" db="EMBL/GenBank/DDBJ databases">
        <title>Comparative genomic analysis of Cohnella hashimotonis sp. nov., isolated from the International Space Station.</title>
        <authorList>
            <person name="Venkateswaran K."/>
            <person name="Simpson A."/>
        </authorList>
    </citation>
    <scope>NUCLEOTIDE SEQUENCE</scope>
    <source>
        <strain evidence="2">F6_2S_P_1</strain>
    </source>
</reference>
<keyword evidence="3" id="KW-1185">Reference proteome</keyword>
<name>A0ABT6TH36_9BACL</name>
<feature type="transmembrane region" description="Helical" evidence="1">
    <location>
        <begin position="27"/>
        <end position="55"/>
    </location>
</feature>
<feature type="transmembrane region" description="Helical" evidence="1">
    <location>
        <begin position="75"/>
        <end position="108"/>
    </location>
</feature>
<gene>
    <name evidence="2" type="ORF">KB449_13075</name>
</gene>
<evidence type="ECO:0000313" key="3">
    <source>
        <dbReference type="Proteomes" id="UP001161691"/>
    </source>
</evidence>
<dbReference type="Proteomes" id="UP001161691">
    <property type="component" value="Unassembled WGS sequence"/>
</dbReference>